<dbReference type="PRINTS" id="PR00728">
    <property type="entry name" value="SIGNALPTASE"/>
</dbReference>
<evidence type="ECO:0000256" key="4">
    <source>
        <dbReference type="ARBA" id="ARBA00023136"/>
    </source>
</evidence>
<dbReference type="Proteomes" id="UP000194267">
    <property type="component" value="Unassembled WGS sequence"/>
</dbReference>
<dbReference type="NCBIfam" id="TIGR02228">
    <property type="entry name" value="sigpep_I_arch"/>
    <property type="match status" value="1"/>
</dbReference>
<dbReference type="EMBL" id="LWLV01000129">
    <property type="protein sequence ID" value="OTA41977.1"/>
    <property type="molecule type" value="Genomic_DNA"/>
</dbReference>
<dbReference type="RefSeq" id="WP_011195311.1">
    <property type="nucleotide sequence ID" value="NZ_JACSIR010000042.1"/>
</dbReference>
<comment type="subcellular location">
    <subcellularLocation>
        <location evidence="1">Membrane</location>
    </subcellularLocation>
</comment>
<gene>
    <name evidence="8" type="ORF">A6D92_02440</name>
    <name evidence="7" type="ORF">CWE10_03995</name>
</gene>
<reference evidence="9" key="1">
    <citation type="submission" date="2016-04" db="EMBL/GenBank/DDBJ databases">
        <authorList>
            <person name="Antunes L.P."/>
            <person name="Martins L.F."/>
            <person name="Pereira R.V."/>
            <person name="Thomas A.M."/>
            <person name="Barbosa D."/>
            <person name="Nascimento L."/>
            <person name="Silva G.M."/>
            <person name="Condomitti G.W."/>
            <person name="Digiampietri L.A."/>
            <person name="Lombardi K.C."/>
            <person name="Ramos P.L."/>
            <person name="Quaggio R.B."/>
            <person name="Oliveira J.C."/>
            <person name="Pascon R.C."/>
            <person name="Cruz J.B."/>
            <person name="Silva A.M."/>
            <person name="Setubal J.C."/>
        </authorList>
    </citation>
    <scope>NUCLEOTIDE SEQUENCE [LARGE SCALE GENOMIC DNA]</scope>
</reference>
<accession>A0A1Y2T8E0</accession>
<evidence type="ECO:0000256" key="5">
    <source>
        <dbReference type="NCBIfam" id="TIGR02228"/>
    </source>
</evidence>
<evidence type="ECO:0000313" key="8">
    <source>
        <dbReference type="EMBL" id="OTA41977.1"/>
    </source>
</evidence>
<keyword evidence="2" id="KW-0812">Transmembrane</keyword>
<dbReference type="OMA" id="VITFMQD"/>
<evidence type="ECO:0000256" key="3">
    <source>
        <dbReference type="ARBA" id="ARBA00022989"/>
    </source>
</evidence>
<proteinExistence type="predicted"/>
<sequence>MKILLRILSGAVTAVLAIALAGTVLLALAGRRAPDRIPTVFDYKVLTVLSGSMEPAIRTGDAIIVEPLRPEHEIREGDVITFRAADAPDMLITHRVIGIVSVNGEPAAYVTKGDANEAPDLVPVQRSQIVGIHRWRIPYYGYLSDFMHTREGIISLVIVPGVLLIALEVRKIFQVIAEEEKARQADEKPADAQSPS</sequence>
<dbReference type="InterPro" id="IPR019533">
    <property type="entry name" value="Peptidase_S26"/>
</dbReference>
<dbReference type="Gene3D" id="2.10.109.10">
    <property type="entry name" value="Umud Fragment, subunit A"/>
    <property type="match status" value="1"/>
</dbReference>
<organism evidence="8 9">
    <name type="scientific">Symbiobacterium thermophilum</name>
    <dbReference type="NCBI Taxonomy" id="2734"/>
    <lineage>
        <taxon>Bacteria</taxon>
        <taxon>Bacillati</taxon>
        <taxon>Bacillota</taxon>
        <taxon>Clostridia</taxon>
        <taxon>Eubacteriales</taxon>
        <taxon>Symbiobacteriaceae</taxon>
        <taxon>Symbiobacterium</taxon>
    </lineage>
</organism>
<keyword evidence="4" id="KW-0472">Membrane</keyword>
<dbReference type="InterPro" id="IPR036286">
    <property type="entry name" value="LexA/Signal_pep-like_sf"/>
</dbReference>
<evidence type="ECO:0000256" key="1">
    <source>
        <dbReference type="ARBA" id="ARBA00004370"/>
    </source>
</evidence>
<name>A0A1Y2T8E0_SYMTR</name>
<dbReference type="SUPFAM" id="SSF51306">
    <property type="entry name" value="LexA/Signal peptidase"/>
    <property type="match status" value="1"/>
</dbReference>
<dbReference type="EMBL" id="PIUK01000022">
    <property type="protein sequence ID" value="MBY6275370.1"/>
    <property type="molecule type" value="Genomic_DNA"/>
</dbReference>
<dbReference type="InterPro" id="IPR001733">
    <property type="entry name" value="Peptidase_S26B"/>
</dbReference>
<dbReference type="Proteomes" id="UP000732377">
    <property type="component" value="Unassembled WGS sequence"/>
</dbReference>
<reference evidence="7" key="3">
    <citation type="submission" date="2017-11" db="EMBL/GenBank/DDBJ databases">
        <title>Three new genomes from thermophilic consortium.</title>
        <authorList>
            <person name="Quaggio R."/>
            <person name="Amgarten D."/>
            <person name="Setubal J.C."/>
        </authorList>
    </citation>
    <scope>NUCLEOTIDE SEQUENCE</scope>
    <source>
        <strain evidence="7">ZCTH01-B2</strain>
    </source>
</reference>
<protein>
    <recommendedName>
        <fullName evidence="5">Signal peptidase I</fullName>
        <ecNumber evidence="5">3.4.21.89</ecNumber>
    </recommendedName>
</protein>
<dbReference type="CDD" id="cd06530">
    <property type="entry name" value="S26_SPase_I"/>
    <property type="match status" value="1"/>
</dbReference>
<dbReference type="GO" id="GO:0016020">
    <property type="term" value="C:membrane"/>
    <property type="evidence" value="ECO:0007669"/>
    <property type="project" value="UniProtKB-SubCell"/>
</dbReference>
<dbReference type="EC" id="3.4.21.89" evidence="5"/>
<dbReference type="GO" id="GO:0009003">
    <property type="term" value="F:signal peptidase activity"/>
    <property type="evidence" value="ECO:0007669"/>
    <property type="project" value="UniProtKB-EC"/>
</dbReference>
<evidence type="ECO:0000313" key="9">
    <source>
        <dbReference type="Proteomes" id="UP000194267"/>
    </source>
</evidence>
<keyword evidence="3" id="KW-1133">Transmembrane helix</keyword>
<evidence type="ECO:0000313" key="7">
    <source>
        <dbReference type="EMBL" id="MBY6275370.1"/>
    </source>
</evidence>
<reference evidence="8" key="2">
    <citation type="submission" date="2016-04" db="EMBL/GenBank/DDBJ databases">
        <authorList>
            <person name="Evans L.H."/>
            <person name="Alamgir A."/>
            <person name="Owens N."/>
            <person name="Weber N.D."/>
            <person name="Virtaneva K."/>
            <person name="Barbian K."/>
            <person name="Babar A."/>
            <person name="Rosenke K."/>
        </authorList>
    </citation>
    <scope>NUCLEOTIDE SEQUENCE [LARGE SCALE GENOMIC DNA]</scope>
    <source>
        <strain evidence="8">G2</strain>
    </source>
</reference>
<dbReference type="AlphaFoldDB" id="A0A1Y2T8E0"/>
<comment type="caution">
    <text evidence="8">The sequence shown here is derived from an EMBL/GenBank/DDBJ whole genome shotgun (WGS) entry which is preliminary data.</text>
</comment>
<dbReference type="PANTHER" id="PTHR10806:SF6">
    <property type="entry name" value="SIGNAL PEPTIDASE COMPLEX CATALYTIC SUBUNIT SEC11"/>
    <property type="match status" value="1"/>
</dbReference>
<evidence type="ECO:0000259" key="6">
    <source>
        <dbReference type="Pfam" id="PF10502"/>
    </source>
</evidence>
<feature type="domain" description="Peptidase S26" evidence="6">
    <location>
        <begin position="37"/>
        <end position="99"/>
    </location>
</feature>
<evidence type="ECO:0000256" key="2">
    <source>
        <dbReference type="ARBA" id="ARBA00022692"/>
    </source>
</evidence>
<dbReference type="Pfam" id="PF10502">
    <property type="entry name" value="Peptidase_S26"/>
    <property type="match status" value="1"/>
</dbReference>
<dbReference type="GO" id="GO:0006465">
    <property type="term" value="P:signal peptide processing"/>
    <property type="evidence" value="ECO:0007669"/>
    <property type="project" value="UniProtKB-UniRule"/>
</dbReference>
<dbReference type="PANTHER" id="PTHR10806">
    <property type="entry name" value="SIGNAL PEPTIDASE COMPLEX CATALYTIC SUBUNIT SEC11"/>
    <property type="match status" value="1"/>
</dbReference>
<dbReference type="GO" id="GO:0004252">
    <property type="term" value="F:serine-type endopeptidase activity"/>
    <property type="evidence" value="ECO:0007669"/>
    <property type="project" value="UniProtKB-UniRule"/>
</dbReference>